<keyword evidence="6 11" id="KW-0547">Nucleotide-binding</keyword>
<comment type="subunit">
    <text evidence="11">Monomer.</text>
</comment>
<feature type="binding site" evidence="11">
    <location>
        <position position="67"/>
    </location>
    <ligand>
        <name>substrate</name>
    </ligand>
</feature>
<comment type="pathway">
    <text evidence="1 11">Metabolic intermediate biosynthesis; chorismate biosynthesis; chorismate from D-erythrose 4-phosphate and phosphoenolpyruvate: step 5/7.</text>
</comment>
<dbReference type="GO" id="GO:0005829">
    <property type="term" value="C:cytosol"/>
    <property type="evidence" value="ECO:0007669"/>
    <property type="project" value="TreeGrafter"/>
</dbReference>
<dbReference type="GO" id="GO:0004765">
    <property type="term" value="F:shikimate kinase activity"/>
    <property type="evidence" value="ECO:0007669"/>
    <property type="project" value="UniProtKB-UniRule"/>
</dbReference>
<evidence type="ECO:0000256" key="5">
    <source>
        <dbReference type="ARBA" id="ARBA00022679"/>
    </source>
</evidence>
<protein>
    <recommendedName>
        <fullName evidence="3 11">Shikimate kinase</fullName>
        <shortName evidence="11">SK</shortName>
        <ecNumber evidence="3 11">2.7.1.71</ecNumber>
    </recommendedName>
</protein>
<comment type="cofactor">
    <cofactor evidence="11">
        <name>Mg(2+)</name>
        <dbReference type="ChEBI" id="CHEBI:18420"/>
    </cofactor>
    <text evidence="11">Binds 1 Mg(2+) ion per subunit.</text>
</comment>
<evidence type="ECO:0000313" key="12">
    <source>
        <dbReference type="EMBL" id="GID12509.1"/>
    </source>
</evidence>
<name>A0A8J3NEE9_9ACTN</name>
<dbReference type="Gene3D" id="3.40.50.300">
    <property type="entry name" value="P-loop containing nucleotide triphosphate hydrolases"/>
    <property type="match status" value="1"/>
</dbReference>
<dbReference type="Pfam" id="PF01202">
    <property type="entry name" value="SKI"/>
    <property type="match status" value="1"/>
</dbReference>
<evidence type="ECO:0000256" key="8">
    <source>
        <dbReference type="ARBA" id="ARBA00022840"/>
    </source>
</evidence>
<keyword evidence="7 11" id="KW-0418">Kinase</keyword>
<dbReference type="InterPro" id="IPR027417">
    <property type="entry name" value="P-loop_NTPase"/>
</dbReference>
<dbReference type="AlphaFoldDB" id="A0A8J3NEE9"/>
<accession>A0A8J3NEE9</accession>
<evidence type="ECO:0000256" key="2">
    <source>
        <dbReference type="ARBA" id="ARBA00006997"/>
    </source>
</evidence>
<evidence type="ECO:0000313" key="13">
    <source>
        <dbReference type="Proteomes" id="UP000612808"/>
    </source>
</evidence>
<keyword evidence="13" id="KW-1185">Reference proteome</keyword>
<comment type="function">
    <text evidence="11">Catalyzes the specific phosphorylation of the 3-hydroxyl group of shikimic acid using ATP as a cosubstrate.</text>
</comment>
<dbReference type="GO" id="GO:0005524">
    <property type="term" value="F:ATP binding"/>
    <property type="evidence" value="ECO:0007669"/>
    <property type="project" value="UniProtKB-UniRule"/>
</dbReference>
<keyword evidence="4 11" id="KW-0028">Amino-acid biosynthesis</keyword>
<dbReference type="InterPro" id="IPR023000">
    <property type="entry name" value="Shikimate_kinase_CS"/>
</dbReference>
<dbReference type="GO" id="GO:0000287">
    <property type="term" value="F:magnesium ion binding"/>
    <property type="evidence" value="ECO:0007669"/>
    <property type="project" value="UniProtKB-UniRule"/>
</dbReference>
<evidence type="ECO:0000256" key="6">
    <source>
        <dbReference type="ARBA" id="ARBA00022741"/>
    </source>
</evidence>
<keyword evidence="11" id="KW-0460">Magnesium</keyword>
<evidence type="ECO:0000256" key="10">
    <source>
        <dbReference type="ARBA" id="ARBA00048567"/>
    </source>
</evidence>
<comment type="subcellular location">
    <subcellularLocation>
        <location evidence="11">Cytoplasm</location>
    </subcellularLocation>
</comment>
<dbReference type="Proteomes" id="UP000612808">
    <property type="component" value="Unassembled WGS sequence"/>
</dbReference>
<dbReference type="GO" id="GO:0009073">
    <property type="term" value="P:aromatic amino acid family biosynthetic process"/>
    <property type="evidence" value="ECO:0007669"/>
    <property type="project" value="UniProtKB-KW"/>
</dbReference>
<dbReference type="InterPro" id="IPR031322">
    <property type="entry name" value="Shikimate/glucono_kinase"/>
</dbReference>
<gene>
    <name evidence="11 12" type="primary">aroK</name>
    <name evidence="12" type="ORF">Aru02nite_33980</name>
</gene>
<evidence type="ECO:0000256" key="3">
    <source>
        <dbReference type="ARBA" id="ARBA00012154"/>
    </source>
</evidence>
<keyword evidence="5 11" id="KW-0808">Transferase</keyword>
<dbReference type="CDD" id="cd00464">
    <property type="entry name" value="SK"/>
    <property type="match status" value="1"/>
</dbReference>
<dbReference type="UniPathway" id="UPA00053">
    <property type="reaction ID" value="UER00088"/>
</dbReference>
<sequence length="181" mass="18998">MTAEAGPGVDRPACVLVGPPGAGKTTVGGLIADALRVPFLDTDALIERSAGKPIPEIFFDEGEDHFRVLERAAVAEALAGHRGVLALGGGAVLADDTRELLMEHLVVYLSVELADAAKRVGLGASRPLLAVNPRATMRHLLDARRPLYEEVADVVVPTDGIDPEQVAETVLLALSDPEVRG</sequence>
<dbReference type="EC" id="2.7.1.71" evidence="3 11"/>
<dbReference type="HAMAP" id="MF_00109">
    <property type="entry name" value="Shikimate_kinase"/>
    <property type="match status" value="1"/>
</dbReference>
<dbReference type="InterPro" id="IPR000623">
    <property type="entry name" value="Shikimate_kinase/TSH1"/>
</dbReference>
<keyword evidence="9 11" id="KW-0057">Aromatic amino acid biosynthesis</keyword>
<keyword evidence="11" id="KW-0963">Cytoplasm</keyword>
<dbReference type="RefSeq" id="WP_239076737.1">
    <property type="nucleotide sequence ID" value="NZ_BAAAZM010000013.1"/>
</dbReference>
<organism evidence="12 13">
    <name type="scientific">Actinocatenispora rupis</name>
    <dbReference type="NCBI Taxonomy" id="519421"/>
    <lineage>
        <taxon>Bacteria</taxon>
        <taxon>Bacillati</taxon>
        <taxon>Actinomycetota</taxon>
        <taxon>Actinomycetes</taxon>
        <taxon>Micromonosporales</taxon>
        <taxon>Micromonosporaceae</taxon>
        <taxon>Actinocatenispora</taxon>
    </lineage>
</organism>
<evidence type="ECO:0000256" key="7">
    <source>
        <dbReference type="ARBA" id="ARBA00022777"/>
    </source>
</evidence>
<keyword evidence="8 11" id="KW-0067">ATP-binding</keyword>
<proteinExistence type="inferred from homology"/>
<dbReference type="EMBL" id="BOMB01000019">
    <property type="protein sequence ID" value="GID12509.1"/>
    <property type="molecule type" value="Genomic_DNA"/>
</dbReference>
<feature type="binding site" evidence="11">
    <location>
        <position position="43"/>
    </location>
    <ligand>
        <name>substrate</name>
    </ligand>
</feature>
<comment type="caution">
    <text evidence="12">The sequence shown here is derived from an EMBL/GenBank/DDBJ whole genome shotgun (WGS) entry which is preliminary data.</text>
</comment>
<dbReference type="SUPFAM" id="SSF52540">
    <property type="entry name" value="P-loop containing nucleoside triphosphate hydrolases"/>
    <property type="match status" value="1"/>
</dbReference>
<comment type="catalytic activity">
    <reaction evidence="10 11">
        <text>shikimate + ATP = 3-phosphoshikimate + ADP + H(+)</text>
        <dbReference type="Rhea" id="RHEA:13121"/>
        <dbReference type="ChEBI" id="CHEBI:15378"/>
        <dbReference type="ChEBI" id="CHEBI:30616"/>
        <dbReference type="ChEBI" id="CHEBI:36208"/>
        <dbReference type="ChEBI" id="CHEBI:145989"/>
        <dbReference type="ChEBI" id="CHEBI:456216"/>
        <dbReference type="EC" id="2.7.1.71"/>
    </reaction>
</comment>
<dbReference type="PRINTS" id="PR01100">
    <property type="entry name" value="SHIKIMTKNASE"/>
</dbReference>
<feature type="binding site" evidence="11">
    <location>
        <position position="25"/>
    </location>
    <ligand>
        <name>Mg(2+)</name>
        <dbReference type="ChEBI" id="CHEBI:18420"/>
    </ligand>
</feature>
<feature type="binding site" evidence="11">
    <location>
        <position position="89"/>
    </location>
    <ligand>
        <name>substrate</name>
    </ligand>
</feature>
<comment type="similarity">
    <text evidence="2 11">Belongs to the shikimate kinase family.</text>
</comment>
<feature type="binding site" evidence="11">
    <location>
        <begin position="21"/>
        <end position="26"/>
    </location>
    <ligand>
        <name>ATP</name>
        <dbReference type="ChEBI" id="CHEBI:30616"/>
    </ligand>
</feature>
<feature type="binding site" evidence="11">
    <location>
        <position position="126"/>
    </location>
    <ligand>
        <name>ATP</name>
        <dbReference type="ChEBI" id="CHEBI:30616"/>
    </ligand>
</feature>
<dbReference type="GO" id="GO:0009423">
    <property type="term" value="P:chorismate biosynthetic process"/>
    <property type="evidence" value="ECO:0007669"/>
    <property type="project" value="UniProtKB-UniRule"/>
</dbReference>
<evidence type="ECO:0000256" key="11">
    <source>
        <dbReference type="HAMAP-Rule" id="MF_00109"/>
    </source>
</evidence>
<dbReference type="PANTHER" id="PTHR21087">
    <property type="entry name" value="SHIKIMATE KINASE"/>
    <property type="match status" value="1"/>
</dbReference>
<evidence type="ECO:0000256" key="9">
    <source>
        <dbReference type="ARBA" id="ARBA00023141"/>
    </source>
</evidence>
<feature type="binding site" evidence="11">
    <location>
        <position position="144"/>
    </location>
    <ligand>
        <name>substrate</name>
    </ligand>
</feature>
<comment type="caution">
    <text evidence="11">Lacks conserved residue(s) required for the propagation of feature annotation.</text>
</comment>
<dbReference type="GO" id="GO:0008652">
    <property type="term" value="P:amino acid biosynthetic process"/>
    <property type="evidence" value="ECO:0007669"/>
    <property type="project" value="UniProtKB-KW"/>
</dbReference>
<reference evidence="12" key="1">
    <citation type="submission" date="2021-01" db="EMBL/GenBank/DDBJ databases">
        <title>Whole genome shotgun sequence of Actinocatenispora rupis NBRC 107355.</title>
        <authorList>
            <person name="Komaki H."/>
            <person name="Tamura T."/>
        </authorList>
    </citation>
    <scope>NUCLEOTIDE SEQUENCE</scope>
    <source>
        <strain evidence="12">NBRC 107355</strain>
    </source>
</reference>
<evidence type="ECO:0000256" key="4">
    <source>
        <dbReference type="ARBA" id="ARBA00022605"/>
    </source>
</evidence>
<evidence type="ECO:0000256" key="1">
    <source>
        <dbReference type="ARBA" id="ARBA00004842"/>
    </source>
</evidence>
<keyword evidence="11" id="KW-0479">Metal-binding</keyword>
<dbReference type="PANTHER" id="PTHR21087:SF16">
    <property type="entry name" value="SHIKIMATE KINASE 1, CHLOROPLASTIC"/>
    <property type="match status" value="1"/>
</dbReference>
<dbReference type="PROSITE" id="PS01128">
    <property type="entry name" value="SHIKIMATE_KINASE"/>
    <property type="match status" value="1"/>
</dbReference>